<dbReference type="EMBL" id="JANAWD010000161">
    <property type="protein sequence ID" value="KAJ3485213.1"/>
    <property type="molecule type" value="Genomic_DNA"/>
</dbReference>
<evidence type="ECO:0000256" key="1">
    <source>
        <dbReference type="SAM" id="MobiDB-lite"/>
    </source>
</evidence>
<organism evidence="2 3">
    <name type="scientific">Meripilus lineatus</name>
    <dbReference type="NCBI Taxonomy" id="2056292"/>
    <lineage>
        <taxon>Eukaryota</taxon>
        <taxon>Fungi</taxon>
        <taxon>Dikarya</taxon>
        <taxon>Basidiomycota</taxon>
        <taxon>Agaricomycotina</taxon>
        <taxon>Agaricomycetes</taxon>
        <taxon>Polyporales</taxon>
        <taxon>Meripilaceae</taxon>
        <taxon>Meripilus</taxon>
    </lineage>
</organism>
<gene>
    <name evidence="2" type="ORF">NLI96_g5129</name>
</gene>
<evidence type="ECO:0000313" key="2">
    <source>
        <dbReference type="EMBL" id="KAJ3485213.1"/>
    </source>
</evidence>
<protein>
    <submittedName>
        <fullName evidence="2">Uncharacterized protein</fullName>
    </submittedName>
</protein>
<proteinExistence type="predicted"/>
<dbReference type="Proteomes" id="UP001212997">
    <property type="component" value="Unassembled WGS sequence"/>
</dbReference>
<reference evidence="2" key="1">
    <citation type="submission" date="2022-07" db="EMBL/GenBank/DDBJ databases">
        <title>Genome Sequence of Physisporinus lineatus.</title>
        <authorList>
            <person name="Buettner E."/>
        </authorList>
    </citation>
    <scope>NUCLEOTIDE SEQUENCE</scope>
    <source>
        <strain evidence="2">VT162</strain>
    </source>
</reference>
<sequence>MVPITIPYYTHFSAYTLSLDCSRTQYLLDKEIASDLSLPYEKKMMERKYEGDVSAACEDALEITSLRPTTKELALKRYIVSRASDCEDAELVVEALCHLGILWRDLSIYAEALDVCRDEMVDFALPPENDIIAAANCFGLEQVQERLDKYLVDPTGEALRLLGCLQVQLAAHSDESVSQTIIPWFRHHALNITAGFDVKEGSQGDAKLLVSLVASYRDLAFLKDKMLPRLLLSQDHQFLRTMAAEIEQEERFQPTEMRSEIIDQLWDSFISHACTELRSHEENPPYWERDKKLDLAKKCISLCLETGKHHFLQSIFCSFYDGTLHNNSSNEVARSFFLPLLSWGCTFAKTNDTWSSLPPWIEFAEKFTTSLLDMLAEADSRYTLESRLSKILDLVHFKSGSEYLMNRILPGIDHKILRAKMYGAYASAVLAAFAKPEVTPELDHLGSMFMAKYAEYVPVHGRDDVLQSFKKCFCFTDPLAASAMARRMPTIAPAVNWVDMHISLFADLRNLADSPQKTEALVPYLRTFFLVWMHKTVGRVGLTGRSPIQVQIERWRCSCHFCQAARAFVKEDPVKTWSITIPQAKKHDKNHLDSHLQRLMGFSAELEKDNHGSEGLRVKFSADPIGALACCEKHQQEALDVLKPLRTREEDLKSILGDQYEWVVSVLSGVESGKRQRPQCSGGEGNQIQPPRKRQKI</sequence>
<feature type="region of interest" description="Disordered" evidence="1">
    <location>
        <begin position="671"/>
        <end position="697"/>
    </location>
</feature>
<name>A0AAD5V8W6_9APHY</name>
<dbReference type="AlphaFoldDB" id="A0AAD5V8W6"/>
<keyword evidence="3" id="KW-1185">Reference proteome</keyword>
<comment type="caution">
    <text evidence="2">The sequence shown here is derived from an EMBL/GenBank/DDBJ whole genome shotgun (WGS) entry which is preliminary data.</text>
</comment>
<accession>A0AAD5V8W6</accession>
<evidence type="ECO:0000313" key="3">
    <source>
        <dbReference type="Proteomes" id="UP001212997"/>
    </source>
</evidence>